<evidence type="ECO:0000256" key="11">
    <source>
        <dbReference type="ARBA" id="ARBA00023004"/>
    </source>
</evidence>
<evidence type="ECO:0000256" key="6">
    <source>
        <dbReference type="ARBA" id="ARBA00022490"/>
    </source>
</evidence>
<dbReference type="EMBL" id="JAACJO010000002">
    <property type="protein sequence ID" value="KAF5361723.1"/>
    <property type="molecule type" value="Genomic_DNA"/>
</dbReference>
<evidence type="ECO:0000256" key="12">
    <source>
        <dbReference type="ARBA" id="ARBA00023055"/>
    </source>
</evidence>
<sequence length="348" mass="38760">MSNTEGFAPEITTTPIHTQATATEPTLVETTSVPPPATVETPTPAATAEAPQPAATPKSPTEPATVTAASPEKTQEAPEPQNPLTEKFTAQEWIVLKEFRDALPEILALAFPDDPKAKETPITMWGVKIDPNNPRNAKVSVVLMKFLRARNLSVRDARDMFQTTLRWRKSFDVEGAMTQKYPEGLFDSMGHIYGKDKEGRPVMYNVYGGDQDLKAIFSDVQLFLRWRVALHERMMQQLDFESIDQTLQIHDYEGVSLTSRDANSKSAASEAANIFSSHYPELLFKKFFINVPTLLNWIFWAFKSIIPAATLAKMSVVGTGHHAIHKALSPYISEEELPKRYGGHAQGF</sequence>
<dbReference type="GO" id="GO:0005886">
    <property type="term" value="C:plasma membrane"/>
    <property type="evidence" value="ECO:0007669"/>
    <property type="project" value="TreeGrafter"/>
</dbReference>
<dbReference type="PANTHER" id="PTHR47669:SF1">
    <property type="entry name" value="PHOSPHATIDYLINOSITOL TRANSFER PROTEIN SFH5"/>
    <property type="match status" value="1"/>
</dbReference>
<dbReference type="SMART" id="SM00516">
    <property type="entry name" value="SEC14"/>
    <property type="match status" value="1"/>
</dbReference>
<comment type="cofactor">
    <cofactor evidence="1">
        <name>heme b</name>
        <dbReference type="ChEBI" id="CHEBI:60344"/>
    </cofactor>
</comment>
<evidence type="ECO:0000256" key="15">
    <source>
        <dbReference type="ARBA" id="ARBA00024180"/>
    </source>
</evidence>
<dbReference type="InterPro" id="IPR036273">
    <property type="entry name" value="CRAL/TRIO_N_dom_sf"/>
</dbReference>
<evidence type="ECO:0000259" key="18">
    <source>
        <dbReference type="PROSITE" id="PS50191"/>
    </source>
</evidence>
<evidence type="ECO:0000256" key="16">
    <source>
        <dbReference type="RuleBase" id="RU367059"/>
    </source>
</evidence>
<dbReference type="SUPFAM" id="SSF46938">
    <property type="entry name" value="CRAL/TRIO N-terminal domain"/>
    <property type="match status" value="1"/>
</dbReference>
<gene>
    <name evidence="19" type="ORF">D9756_002255</name>
</gene>
<keyword evidence="6 16" id="KW-0963">Cytoplasm</keyword>
<dbReference type="Proteomes" id="UP000559027">
    <property type="component" value="Unassembled WGS sequence"/>
</dbReference>
<evidence type="ECO:0000256" key="17">
    <source>
        <dbReference type="SAM" id="MobiDB-lite"/>
    </source>
</evidence>
<keyword evidence="7" id="KW-0349">Heme</keyword>
<dbReference type="GO" id="GO:0005829">
    <property type="term" value="C:cytosol"/>
    <property type="evidence" value="ECO:0007669"/>
    <property type="project" value="TreeGrafter"/>
</dbReference>
<keyword evidence="13 16" id="KW-0472">Membrane</keyword>
<comment type="catalytic activity">
    <reaction evidence="14">
        <text>a 1,2-diacyl-sn-glycero-3-phospho-(1D-myo-inositol)(in) = a 1,2-diacyl-sn-glycero-3-phospho-(1D-myo-inositol)(out)</text>
        <dbReference type="Rhea" id="RHEA:38691"/>
        <dbReference type="ChEBI" id="CHEBI:57880"/>
    </reaction>
    <physiologicalReaction direction="left-to-right" evidence="14">
        <dbReference type="Rhea" id="RHEA:38692"/>
    </physiologicalReaction>
</comment>
<dbReference type="InterPro" id="IPR011074">
    <property type="entry name" value="CRAL/TRIO_N_dom"/>
</dbReference>
<dbReference type="GO" id="GO:0005789">
    <property type="term" value="C:endoplasmic reticulum membrane"/>
    <property type="evidence" value="ECO:0007669"/>
    <property type="project" value="UniProtKB-SubCell"/>
</dbReference>
<name>A0A8H5GB78_9AGAR</name>
<evidence type="ECO:0000256" key="9">
    <source>
        <dbReference type="ARBA" id="ARBA00022824"/>
    </source>
</evidence>
<reference evidence="19 20" key="1">
    <citation type="journal article" date="2020" name="ISME J.">
        <title>Uncovering the hidden diversity of litter-decomposition mechanisms in mushroom-forming fungi.</title>
        <authorList>
            <person name="Floudas D."/>
            <person name="Bentzer J."/>
            <person name="Ahren D."/>
            <person name="Johansson T."/>
            <person name="Persson P."/>
            <person name="Tunlid A."/>
        </authorList>
    </citation>
    <scope>NUCLEOTIDE SEQUENCE [LARGE SCALE GENOMIC DNA]</scope>
    <source>
        <strain evidence="19 20">CBS 146.42</strain>
    </source>
</reference>
<dbReference type="InterPro" id="IPR042938">
    <property type="entry name" value="Sfh5"/>
</dbReference>
<dbReference type="InterPro" id="IPR001251">
    <property type="entry name" value="CRAL-TRIO_dom"/>
</dbReference>
<dbReference type="OrthoDB" id="75724at2759"/>
<keyword evidence="10 16" id="KW-0492">Microsome</keyword>
<evidence type="ECO:0000256" key="2">
    <source>
        <dbReference type="ARBA" id="ARBA00004406"/>
    </source>
</evidence>
<dbReference type="Pfam" id="PF00650">
    <property type="entry name" value="CRAL_TRIO"/>
    <property type="match status" value="1"/>
</dbReference>
<evidence type="ECO:0000256" key="8">
    <source>
        <dbReference type="ARBA" id="ARBA00022723"/>
    </source>
</evidence>
<feature type="region of interest" description="Disordered" evidence="17">
    <location>
        <begin position="1"/>
        <end position="86"/>
    </location>
</feature>
<evidence type="ECO:0000256" key="7">
    <source>
        <dbReference type="ARBA" id="ARBA00022617"/>
    </source>
</evidence>
<organism evidence="19 20">
    <name type="scientific">Leucocoprinus leucothites</name>
    <dbReference type="NCBI Taxonomy" id="201217"/>
    <lineage>
        <taxon>Eukaryota</taxon>
        <taxon>Fungi</taxon>
        <taxon>Dikarya</taxon>
        <taxon>Basidiomycota</taxon>
        <taxon>Agaricomycotina</taxon>
        <taxon>Agaricomycetes</taxon>
        <taxon>Agaricomycetidae</taxon>
        <taxon>Agaricales</taxon>
        <taxon>Agaricineae</taxon>
        <taxon>Agaricaceae</taxon>
        <taxon>Leucocoprinus</taxon>
    </lineage>
</organism>
<comment type="subcellular location">
    <subcellularLocation>
        <location evidence="16">Cytoplasm</location>
    </subcellularLocation>
    <subcellularLocation>
        <location evidence="2 16">Endoplasmic reticulum membrane</location>
        <topology evidence="2 16">Peripheral membrane protein</topology>
    </subcellularLocation>
    <subcellularLocation>
        <location evidence="16">Microsome membrane</location>
        <topology evidence="16">Peripheral membrane protein</topology>
    </subcellularLocation>
</comment>
<feature type="domain" description="CRAL-TRIO" evidence="18">
    <location>
        <begin position="174"/>
        <end position="348"/>
    </location>
</feature>
<evidence type="ECO:0000256" key="3">
    <source>
        <dbReference type="ARBA" id="ARBA00006667"/>
    </source>
</evidence>
<evidence type="ECO:0000256" key="1">
    <source>
        <dbReference type="ARBA" id="ARBA00001970"/>
    </source>
</evidence>
<dbReference type="GO" id="GO:0032541">
    <property type="term" value="C:cortical endoplasmic reticulum"/>
    <property type="evidence" value="ECO:0007669"/>
    <property type="project" value="TreeGrafter"/>
</dbReference>
<feature type="compositionally biased region" description="Polar residues" evidence="17">
    <location>
        <begin position="58"/>
        <end position="68"/>
    </location>
</feature>
<proteinExistence type="inferred from homology"/>
<dbReference type="AlphaFoldDB" id="A0A8H5GB78"/>
<evidence type="ECO:0000256" key="4">
    <source>
        <dbReference type="ARBA" id="ARBA00018320"/>
    </source>
</evidence>
<feature type="compositionally biased region" description="Low complexity" evidence="17">
    <location>
        <begin position="11"/>
        <end position="57"/>
    </location>
</feature>
<comment type="similarity">
    <text evidence="3 16">Belongs to the SFH5 family.</text>
</comment>
<keyword evidence="8" id="KW-0479">Metal-binding</keyword>
<dbReference type="Gene3D" id="3.40.525.10">
    <property type="entry name" value="CRAL-TRIO lipid binding domain"/>
    <property type="match status" value="1"/>
</dbReference>
<dbReference type="CDD" id="cd00170">
    <property type="entry name" value="SEC14"/>
    <property type="match status" value="1"/>
</dbReference>
<evidence type="ECO:0000256" key="14">
    <source>
        <dbReference type="ARBA" id="ARBA00024146"/>
    </source>
</evidence>
<comment type="function">
    <text evidence="15">Non-classical phosphatidylinositol (PtdIns) transfer protein (PITP), which exhibits PtdIns-binding/transfer activity in the absence of detectable PtdCho-binding/transfer activity. Regulates PtdIns(4,5)P2 homeostasis at the plasma membrane. Heme-binding protein that may play a role in organic oxidant-induced stress responses.</text>
</comment>
<dbReference type="PROSITE" id="PS50191">
    <property type="entry name" value="CRAL_TRIO"/>
    <property type="match status" value="1"/>
</dbReference>
<comment type="caution">
    <text evidence="19">The sequence shown here is derived from an EMBL/GenBank/DDBJ whole genome shotgun (WGS) entry which is preliminary data.</text>
</comment>
<dbReference type="SUPFAM" id="SSF52087">
    <property type="entry name" value="CRAL/TRIO domain"/>
    <property type="match status" value="1"/>
</dbReference>
<accession>A0A8H5GB78</accession>
<dbReference type="Pfam" id="PF03765">
    <property type="entry name" value="CRAL_TRIO_N"/>
    <property type="match status" value="1"/>
</dbReference>
<evidence type="ECO:0000256" key="13">
    <source>
        <dbReference type="ARBA" id="ARBA00023136"/>
    </source>
</evidence>
<keyword evidence="9 16" id="KW-0256">Endoplasmic reticulum</keyword>
<dbReference type="GO" id="GO:0017157">
    <property type="term" value="P:regulation of exocytosis"/>
    <property type="evidence" value="ECO:0007669"/>
    <property type="project" value="TreeGrafter"/>
</dbReference>
<protein>
    <recommendedName>
        <fullName evidence="4 16">Phosphatidylinositol transfer protein SFH5</fullName>
        <shortName evidence="16">PITP SFH5</shortName>
    </recommendedName>
</protein>
<dbReference type="InterPro" id="IPR036865">
    <property type="entry name" value="CRAL-TRIO_dom_sf"/>
</dbReference>
<keyword evidence="12 16" id="KW-0445">Lipid transport</keyword>
<keyword evidence="20" id="KW-1185">Reference proteome</keyword>
<evidence type="ECO:0000256" key="10">
    <source>
        <dbReference type="ARBA" id="ARBA00022848"/>
    </source>
</evidence>
<dbReference type="GO" id="GO:0043001">
    <property type="term" value="P:Golgi to plasma membrane protein transport"/>
    <property type="evidence" value="ECO:0007669"/>
    <property type="project" value="TreeGrafter"/>
</dbReference>
<keyword evidence="5 16" id="KW-0813">Transport</keyword>
<evidence type="ECO:0000256" key="5">
    <source>
        <dbReference type="ARBA" id="ARBA00022448"/>
    </source>
</evidence>
<dbReference type="GO" id="GO:0046872">
    <property type="term" value="F:metal ion binding"/>
    <property type="evidence" value="ECO:0007669"/>
    <property type="project" value="UniProtKB-KW"/>
</dbReference>
<evidence type="ECO:0000313" key="20">
    <source>
        <dbReference type="Proteomes" id="UP000559027"/>
    </source>
</evidence>
<dbReference type="GO" id="GO:0008526">
    <property type="term" value="F:phosphatidylinositol transfer activity"/>
    <property type="evidence" value="ECO:0007669"/>
    <property type="project" value="UniProtKB-UniRule"/>
</dbReference>
<dbReference type="PANTHER" id="PTHR47669">
    <property type="entry name" value="PHOSPHATIDYLINOSITOL TRANSFER PROTEIN SFH5"/>
    <property type="match status" value="1"/>
</dbReference>
<evidence type="ECO:0000313" key="19">
    <source>
        <dbReference type="EMBL" id="KAF5361723.1"/>
    </source>
</evidence>
<keyword evidence="11" id="KW-0408">Iron</keyword>